<reference evidence="3" key="3">
    <citation type="journal article" date="2014" name="J. Virol.">
        <title>Comparative genome analysis of four elephant endotheliotropic herpesviruses, EEHV3, EEHV4, EEHV5, and EEHV6, from cases of hemorrhagic disease or viremia.</title>
        <authorList>
            <person name="Zong JC"/>
            <person name="Latimer EM"/>
            <person name="Long SY"/>
            <person name="Richman LK"/>
            <person name="Heaggans SY"/>
            <person name="Hayward GS."/>
        </authorList>
    </citation>
    <scope>NUCLEOTIDE SEQUENCE [LARGE SCALE GENOMIC DNA]</scope>
</reference>
<gene>
    <name evidence="2" type="primary">E17A</name>
</gene>
<keyword evidence="3" id="KW-1185">Reference proteome</keyword>
<organism evidence="2 3">
    <name type="scientific">Elephant endotheliotropic herpesvirus 4</name>
    <dbReference type="NCBI Taxonomy" id="548914"/>
    <lineage>
        <taxon>Viruses</taxon>
        <taxon>Duplodnaviria</taxon>
        <taxon>Heunggongvirae</taxon>
        <taxon>Peploviricota</taxon>
        <taxon>Herviviricetes</taxon>
        <taxon>Herpesvirales</taxon>
        <taxon>Orthoherpesviridae</taxon>
        <taxon>Betaherpesvirinae</taxon>
        <taxon>Proboscivirus</taxon>
    </lineage>
</organism>
<feature type="compositionally biased region" description="Basic and acidic residues" evidence="1">
    <location>
        <begin position="1"/>
        <end position="18"/>
    </location>
</feature>
<dbReference type="EMBL" id="KT832477">
    <property type="protein sequence ID" value="ALM26036.1"/>
    <property type="molecule type" value="Genomic_DNA"/>
</dbReference>
<dbReference type="Proteomes" id="UP000161618">
    <property type="component" value="Segment"/>
</dbReference>
<protein>
    <submittedName>
        <fullName evidence="2">Protein E17A</fullName>
    </submittedName>
</protein>
<accession>A0A0S1TQW4</accession>
<feature type="compositionally biased region" description="Acidic residues" evidence="1">
    <location>
        <begin position="19"/>
        <end position="32"/>
    </location>
</feature>
<dbReference type="KEGG" id="vg:26196624"/>
<sequence>MLSLNRDVDEFHKRHSEDVENPGPEDDREDPDPCAIRTVIVHLPPGAGNRDPLLLEDLDPEDGAQHPSGPTDGNPSSSSPPPPPDTVTLEDETQQVHAPRLD</sequence>
<name>A0A0S1TQW4_9BETA</name>
<dbReference type="GeneID" id="26196624"/>
<dbReference type="RefSeq" id="YP_009179263.1">
    <property type="nucleotide sequence ID" value="NC_028379.1"/>
</dbReference>
<evidence type="ECO:0000313" key="2">
    <source>
        <dbReference type="EMBL" id="ALM26036.1"/>
    </source>
</evidence>
<feature type="region of interest" description="Disordered" evidence="1">
    <location>
        <begin position="1"/>
        <end position="102"/>
    </location>
</feature>
<feature type="compositionally biased region" description="Low complexity" evidence="1">
    <location>
        <begin position="67"/>
        <end position="77"/>
    </location>
</feature>
<evidence type="ECO:0000256" key="1">
    <source>
        <dbReference type="SAM" id="MobiDB-lite"/>
    </source>
</evidence>
<proteinExistence type="predicted"/>
<reference evidence="3" key="1">
    <citation type="journal article" date="2009" name="Vet. Pathol.">
        <title>Clinico-pathologic features of fatal disease attributed to new variants of endotheliotropic herpesviruses in two Asian elephants (Elephas maximus).</title>
        <authorList>
            <person name="Garner M.M."/>
            <person name="Helmick K."/>
            <person name="Ochsenreiter J."/>
            <person name="Richman L.K."/>
            <person name="Latimer E."/>
            <person name="Wise A.G."/>
            <person name="Maes R.K."/>
            <person name="Kiupel M."/>
            <person name="Nordhausen R.W."/>
            <person name="Zong J.C."/>
            <person name="Hayward G.S."/>
        </authorList>
    </citation>
    <scope>NUCLEOTIDE SEQUENCE [LARGE SCALE GENOMIC DNA]</scope>
</reference>
<evidence type="ECO:0000313" key="3">
    <source>
        <dbReference type="Proteomes" id="UP000161618"/>
    </source>
</evidence>
<reference evidence="2 3" key="4">
    <citation type="journal article" date="2016" name="MSphere">
        <title>Complete Genome Sequence of Elephant Endotheliotropic Herpesvirus 4, the First Example of a GC-Rich Branch Proboscivirus.</title>
        <authorList>
            <person name="Ling P.D."/>
            <person name="Long S.Y."/>
            <person name="Fuery A."/>
            <person name="Peng R.S."/>
            <person name="Heaggans S.Y."/>
            <person name="Qin X."/>
            <person name="Worley K.C."/>
            <person name="Dugan S."/>
            <person name="Hayward G.S."/>
        </authorList>
    </citation>
    <scope>NUCLEOTIDE SEQUENCE [LARGE SCALE GENOMIC DNA]</scope>
    <source>
        <strain evidence="2">North American NAP69</strain>
    </source>
</reference>
<reference evidence="3" key="2">
    <citation type="journal article" date="2011" name="Vet. Microbiol.">
        <title>Detection and evaluation of novel herpesviruses in routine and pathological samples from Asian and African elephants: identification of two new probosciviruses (EEHV5 and EEHV6) and two new gammaherpesviruses (EGHV3B and EGHV5).</title>
        <authorList>
            <person name="Latimer E"/>
            <person name="Zong JC"/>
            <person name="Heaggans SY"/>
            <person name="Richman LK"/>
            <person name="Hayward GS."/>
        </authorList>
    </citation>
    <scope>NUCLEOTIDE SEQUENCE [LARGE SCALE GENOMIC DNA]</scope>
</reference>
<reference evidence="2 3" key="5">
    <citation type="journal article" date="2016" name="MSphere">
        <title>Comparison of the Gene Coding Contents and Other Unusual Features of the GC-Rich and AT-Rich Branch Probosciviruses.</title>
        <authorList>
            <person name="Ling P.D."/>
            <person name="Long S.Y."/>
            <person name="Zong J.C."/>
            <person name="Heaggans S.Y."/>
            <person name="Qin X."/>
            <person name="Hayward G.S."/>
        </authorList>
    </citation>
    <scope>NUCLEOTIDE SEQUENCE [LARGE SCALE GENOMIC DNA]</scope>
    <source>
        <strain evidence="2">North American NAP69</strain>
    </source>
</reference>